<dbReference type="RefSeq" id="WP_190259448.1">
    <property type="nucleotide sequence ID" value="NZ_QFGA01000004.1"/>
</dbReference>
<keyword evidence="3 8" id="KW-0812">Transmembrane</keyword>
<feature type="transmembrane region" description="Helical" evidence="8">
    <location>
        <begin position="272"/>
        <end position="290"/>
    </location>
</feature>
<keyword evidence="6 8" id="KW-1133">Transmembrane helix</keyword>
<evidence type="ECO:0000256" key="8">
    <source>
        <dbReference type="HAMAP-Rule" id="MF_02078"/>
    </source>
</evidence>
<dbReference type="UniPathway" id="UPA00219"/>
<keyword evidence="2 8" id="KW-1003">Cell membrane</keyword>
<comment type="similarity">
    <text evidence="8 9">Belongs to the MurJ/MviN family.</text>
</comment>
<keyword evidence="5 8" id="KW-0573">Peptidoglycan synthesis</keyword>
<gene>
    <name evidence="8 10" type="primary">murJ</name>
    <name evidence="10" type="ORF">Psch_04019</name>
</gene>
<comment type="pathway">
    <text evidence="8">Cell wall biogenesis; peptidoglycan biosynthesis.</text>
</comment>
<feature type="transmembrane region" description="Helical" evidence="8">
    <location>
        <begin position="381"/>
        <end position="401"/>
    </location>
</feature>
<feature type="transmembrane region" description="Helical" evidence="8">
    <location>
        <begin position="407"/>
        <end position="428"/>
    </location>
</feature>
<dbReference type="PANTHER" id="PTHR47019">
    <property type="entry name" value="LIPID II FLIPPASE MURJ"/>
    <property type="match status" value="1"/>
</dbReference>
<dbReference type="Pfam" id="PF03023">
    <property type="entry name" value="MurJ"/>
    <property type="match status" value="1"/>
</dbReference>
<accession>A0A4Y7R6B6</accession>
<keyword evidence="8 9" id="KW-0961">Cell wall biogenesis/degradation</keyword>
<dbReference type="InterPro" id="IPR004268">
    <property type="entry name" value="MurJ"/>
</dbReference>
<feature type="transmembrane region" description="Helical" evidence="8">
    <location>
        <begin position="348"/>
        <end position="369"/>
    </location>
</feature>
<dbReference type="HAMAP" id="MF_02078">
    <property type="entry name" value="MurJ_MviN"/>
    <property type="match status" value="1"/>
</dbReference>
<evidence type="ECO:0000256" key="1">
    <source>
        <dbReference type="ARBA" id="ARBA00004651"/>
    </source>
</evidence>
<evidence type="ECO:0000256" key="2">
    <source>
        <dbReference type="ARBA" id="ARBA00022475"/>
    </source>
</evidence>
<keyword evidence="7 8" id="KW-0472">Membrane</keyword>
<dbReference type="NCBIfam" id="TIGR01695">
    <property type="entry name" value="murJ_mviN"/>
    <property type="match status" value="1"/>
</dbReference>
<comment type="subcellular location">
    <subcellularLocation>
        <location evidence="1 8">Cell membrane</location>
        <topology evidence="1 8">Multi-pass membrane protein</topology>
    </subcellularLocation>
</comment>
<feature type="transmembrane region" description="Helical" evidence="8">
    <location>
        <begin position="440"/>
        <end position="461"/>
    </location>
</feature>
<dbReference type="CDD" id="cd13123">
    <property type="entry name" value="MATE_MurJ_like"/>
    <property type="match status" value="1"/>
</dbReference>
<evidence type="ECO:0000256" key="5">
    <source>
        <dbReference type="ARBA" id="ARBA00022984"/>
    </source>
</evidence>
<dbReference type="PIRSF" id="PIRSF002869">
    <property type="entry name" value="MviN"/>
    <property type="match status" value="1"/>
</dbReference>
<evidence type="ECO:0000256" key="6">
    <source>
        <dbReference type="ARBA" id="ARBA00022989"/>
    </source>
</evidence>
<dbReference type="Proteomes" id="UP000298324">
    <property type="component" value="Unassembled WGS sequence"/>
</dbReference>
<dbReference type="PRINTS" id="PR01806">
    <property type="entry name" value="VIRFACTRMVIN"/>
</dbReference>
<keyword evidence="4 8" id="KW-0133">Cell shape</keyword>
<sequence>MTTGRFIFKATLLLAFFSLMSKVLGLVRDIVIANQFGTSMPYDCYQIAIKMPNMLFTIVSGALATVIVPVFVEYAGKGRRNEAWKIFNTVMVVVSLFYLAASLVGILGAPLLVKLLAPGYQGEQWRLIVELLRILLPLMVFTGLASLFTGLLNANNTFGLPAFSTSVNNILIIIFTLTLYSFYGIYGLALGTVLAAVGMALVQLPVLFKSGFRLNLDIDLKHPGVRQVYYLALPSVLGITINQAPILINVVLGTWLPEGSLSALSYADRLNQFPLGLFGMALSTAVFPTLSARAAGGDRDGVAVVLANSLKAVALITVPASVGLMVLSKPIVSLTFERGAFNQGSAEITSAAVFFYAIGLLGQAGVFLLTRVFYSLQDTRTPVKIAVVAVLLNLVMSLILIKPLQLGGLALASSLYSLANMTLLMVFLGKKLPGLYHNGLLKFGLAVLVSAGLMAAATYAANRALDGWLSGTAGLVLQVGLAGAAGLAVYLAAVLLLGAREVRYFWRTARGSRADS</sequence>
<evidence type="ECO:0000256" key="4">
    <source>
        <dbReference type="ARBA" id="ARBA00022960"/>
    </source>
</evidence>
<evidence type="ECO:0000313" key="10">
    <source>
        <dbReference type="EMBL" id="TEB04293.1"/>
    </source>
</evidence>
<protein>
    <recommendedName>
        <fullName evidence="8">Probable lipid II flippase MurJ</fullName>
    </recommendedName>
</protein>
<dbReference type="AlphaFoldDB" id="A0A4Y7R6B6"/>
<dbReference type="PANTHER" id="PTHR47019:SF1">
    <property type="entry name" value="LIPID II FLIPPASE MURJ"/>
    <property type="match status" value="1"/>
</dbReference>
<keyword evidence="8 9" id="KW-0813">Transport</keyword>
<dbReference type="EMBL" id="QFGA01000004">
    <property type="protein sequence ID" value="TEB04293.1"/>
    <property type="molecule type" value="Genomic_DNA"/>
</dbReference>
<feature type="transmembrane region" description="Helical" evidence="8">
    <location>
        <begin position="86"/>
        <end position="111"/>
    </location>
</feature>
<feature type="transmembrane region" description="Helical" evidence="8">
    <location>
        <begin position="158"/>
        <end position="179"/>
    </location>
</feature>
<dbReference type="GO" id="GO:0034204">
    <property type="term" value="P:lipid translocation"/>
    <property type="evidence" value="ECO:0007669"/>
    <property type="project" value="TreeGrafter"/>
</dbReference>
<comment type="caution">
    <text evidence="10">The sequence shown here is derived from an EMBL/GenBank/DDBJ whole genome shotgun (WGS) entry which is preliminary data.</text>
</comment>
<dbReference type="GO" id="GO:0071555">
    <property type="term" value="P:cell wall organization"/>
    <property type="evidence" value="ECO:0007669"/>
    <property type="project" value="UniProtKB-UniRule"/>
</dbReference>
<evidence type="ECO:0000256" key="3">
    <source>
        <dbReference type="ARBA" id="ARBA00022692"/>
    </source>
</evidence>
<feature type="transmembrane region" description="Helical" evidence="8">
    <location>
        <begin position="302"/>
        <end position="328"/>
    </location>
</feature>
<dbReference type="InterPro" id="IPR051050">
    <property type="entry name" value="Lipid_II_flippase_MurJ/MviN"/>
</dbReference>
<keyword evidence="11" id="KW-1185">Reference proteome</keyword>
<dbReference type="GO" id="GO:0005886">
    <property type="term" value="C:plasma membrane"/>
    <property type="evidence" value="ECO:0007669"/>
    <property type="project" value="UniProtKB-SubCell"/>
</dbReference>
<feature type="transmembrane region" description="Helical" evidence="8">
    <location>
        <begin position="473"/>
        <end position="497"/>
    </location>
</feature>
<name>A0A4Y7R6B6_9FIRM</name>
<feature type="transmembrane region" description="Helical" evidence="8">
    <location>
        <begin position="228"/>
        <end position="252"/>
    </location>
</feature>
<feature type="transmembrane region" description="Helical" evidence="8">
    <location>
        <begin position="55"/>
        <end position="74"/>
    </location>
</feature>
<feature type="transmembrane region" description="Helical" evidence="8">
    <location>
        <begin position="131"/>
        <end position="151"/>
    </location>
</feature>
<dbReference type="GO" id="GO:0015648">
    <property type="term" value="F:lipid-linked peptidoglycan transporter activity"/>
    <property type="evidence" value="ECO:0007669"/>
    <property type="project" value="UniProtKB-UniRule"/>
</dbReference>
<reference evidence="10 11" key="1">
    <citation type="journal article" date="2018" name="Environ. Microbiol.">
        <title>Novel energy conservation strategies and behaviour of Pelotomaculum schinkii driving syntrophic propionate catabolism.</title>
        <authorList>
            <person name="Hidalgo-Ahumada C.A.P."/>
            <person name="Nobu M.K."/>
            <person name="Narihiro T."/>
            <person name="Tamaki H."/>
            <person name="Liu W.T."/>
            <person name="Kamagata Y."/>
            <person name="Stams A.J.M."/>
            <person name="Imachi H."/>
            <person name="Sousa D.Z."/>
        </authorList>
    </citation>
    <scope>NUCLEOTIDE SEQUENCE [LARGE SCALE GENOMIC DNA]</scope>
    <source>
        <strain evidence="10 11">HH</strain>
    </source>
</reference>
<evidence type="ECO:0000256" key="9">
    <source>
        <dbReference type="PIRNR" id="PIRNR002869"/>
    </source>
</evidence>
<comment type="function">
    <text evidence="8 9">Involved in peptidoglycan biosynthesis. Transports lipid-linked peptidoglycan precursors from the inner to the outer leaflet of the cytoplasmic membrane.</text>
</comment>
<dbReference type="GO" id="GO:0009252">
    <property type="term" value="P:peptidoglycan biosynthetic process"/>
    <property type="evidence" value="ECO:0007669"/>
    <property type="project" value="UniProtKB-UniRule"/>
</dbReference>
<dbReference type="GO" id="GO:0008360">
    <property type="term" value="P:regulation of cell shape"/>
    <property type="evidence" value="ECO:0007669"/>
    <property type="project" value="UniProtKB-UniRule"/>
</dbReference>
<proteinExistence type="inferred from homology"/>
<evidence type="ECO:0000313" key="11">
    <source>
        <dbReference type="Proteomes" id="UP000298324"/>
    </source>
</evidence>
<feature type="transmembrane region" description="Helical" evidence="8">
    <location>
        <begin position="185"/>
        <end position="208"/>
    </location>
</feature>
<evidence type="ECO:0000256" key="7">
    <source>
        <dbReference type="ARBA" id="ARBA00023136"/>
    </source>
</evidence>
<organism evidence="10 11">
    <name type="scientific">Pelotomaculum schinkii</name>
    <dbReference type="NCBI Taxonomy" id="78350"/>
    <lineage>
        <taxon>Bacteria</taxon>
        <taxon>Bacillati</taxon>
        <taxon>Bacillota</taxon>
        <taxon>Clostridia</taxon>
        <taxon>Eubacteriales</taxon>
        <taxon>Desulfotomaculaceae</taxon>
        <taxon>Pelotomaculum</taxon>
    </lineage>
</organism>